<dbReference type="PANTHER" id="PTHR24408:SF58">
    <property type="entry name" value="TRANSCRIPTION FACTOR (TFIIIA), PUTATIVE (AFU_ORTHOLOGUE AFUA_1G05150)-RELATED"/>
    <property type="match status" value="1"/>
</dbReference>
<feature type="domain" description="C2H2-type" evidence="7">
    <location>
        <begin position="1062"/>
        <end position="1090"/>
    </location>
</feature>
<keyword evidence="1" id="KW-0479">Metal-binding</keyword>
<evidence type="ECO:0000259" key="7">
    <source>
        <dbReference type="PROSITE" id="PS50157"/>
    </source>
</evidence>
<feature type="compositionally biased region" description="Polar residues" evidence="6">
    <location>
        <begin position="1041"/>
        <end position="1056"/>
    </location>
</feature>
<feature type="domain" description="C2H2-type" evidence="7">
    <location>
        <begin position="591"/>
        <end position="619"/>
    </location>
</feature>
<dbReference type="WBParaSite" id="maker-uti_cns_0003084-snap-gene-0.6-mRNA-1">
    <property type="protein sequence ID" value="maker-uti_cns_0003084-snap-gene-0.6-mRNA-1"/>
    <property type="gene ID" value="maker-uti_cns_0003084-snap-gene-0.6"/>
</dbReference>
<dbReference type="GO" id="GO:0005634">
    <property type="term" value="C:nucleus"/>
    <property type="evidence" value="ECO:0007669"/>
    <property type="project" value="TreeGrafter"/>
</dbReference>
<feature type="domain" description="C2H2-type" evidence="7">
    <location>
        <begin position="982"/>
        <end position="1009"/>
    </location>
</feature>
<feature type="compositionally biased region" description="Pro residues" evidence="6">
    <location>
        <begin position="363"/>
        <end position="372"/>
    </location>
</feature>
<feature type="domain" description="C2H2-type" evidence="7">
    <location>
        <begin position="707"/>
        <end position="729"/>
    </location>
</feature>
<proteinExistence type="predicted"/>
<evidence type="ECO:0000256" key="3">
    <source>
        <dbReference type="ARBA" id="ARBA00022771"/>
    </source>
</evidence>
<feature type="region of interest" description="Disordered" evidence="6">
    <location>
        <begin position="190"/>
        <end position="237"/>
    </location>
</feature>
<dbReference type="Proteomes" id="UP000095280">
    <property type="component" value="Unplaced"/>
</dbReference>
<feature type="region of interest" description="Disordered" evidence="6">
    <location>
        <begin position="557"/>
        <end position="576"/>
    </location>
</feature>
<feature type="domain" description="C2H2-type" evidence="7">
    <location>
        <begin position="840"/>
        <end position="867"/>
    </location>
</feature>
<dbReference type="PROSITE" id="PS00028">
    <property type="entry name" value="ZINC_FINGER_C2H2_1"/>
    <property type="match status" value="6"/>
</dbReference>
<protein>
    <submittedName>
        <fullName evidence="9">C2H2-type domain-containing protein</fullName>
    </submittedName>
</protein>
<dbReference type="Pfam" id="PF00096">
    <property type="entry name" value="zf-C2H2"/>
    <property type="match status" value="3"/>
</dbReference>
<keyword evidence="3 5" id="KW-0863">Zinc-finger</keyword>
<dbReference type="PROSITE" id="PS50157">
    <property type="entry name" value="ZINC_FINGER_C2H2_2"/>
    <property type="match status" value="9"/>
</dbReference>
<dbReference type="SMART" id="SM00355">
    <property type="entry name" value="ZnF_C2H2"/>
    <property type="match status" value="14"/>
</dbReference>
<feature type="domain" description="C2H2-type" evidence="7">
    <location>
        <begin position="919"/>
        <end position="944"/>
    </location>
</feature>
<name>A0A1I8GUI1_9PLAT</name>
<evidence type="ECO:0000256" key="1">
    <source>
        <dbReference type="ARBA" id="ARBA00022723"/>
    </source>
</evidence>
<dbReference type="GO" id="GO:0008270">
    <property type="term" value="F:zinc ion binding"/>
    <property type="evidence" value="ECO:0007669"/>
    <property type="project" value="UniProtKB-KW"/>
</dbReference>
<dbReference type="InterPro" id="IPR013087">
    <property type="entry name" value="Znf_C2H2_type"/>
</dbReference>
<feature type="region of interest" description="Disordered" evidence="6">
    <location>
        <begin position="343"/>
        <end position="377"/>
    </location>
</feature>
<evidence type="ECO:0000313" key="9">
    <source>
        <dbReference type="WBParaSite" id="maker-uti_cns_0003084-snap-gene-0.6-mRNA-1"/>
    </source>
</evidence>
<reference evidence="9" key="1">
    <citation type="submission" date="2016-11" db="UniProtKB">
        <authorList>
            <consortium name="WormBaseParasite"/>
        </authorList>
    </citation>
    <scope>IDENTIFICATION</scope>
</reference>
<dbReference type="SUPFAM" id="SSF57667">
    <property type="entry name" value="beta-beta-alpha zinc fingers"/>
    <property type="match status" value="4"/>
</dbReference>
<feature type="region of interest" description="Disordered" evidence="6">
    <location>
        <begin position="947"/>
        <end position="969"/>
    </location>
</feature>
<keyword evidence="4" id="KW-0862">Zinc</keyword>
<feature type="compositionally biased region" description="Polar residues" evidence="6">
    <location>
        <begin position="196"/>
        <end position="212"/>
    </location>
</feature>
<feature type="region of interest" description="Disordered" evidence="6">
    <location>
        <begin position="1012"/>
        <end position="1060"/>
    </location>
</feature>
<evidence type="ECO:0000256" key="6">
    <source>
        <dbReference type="SAM" id="MobiDB-lite"/>
    </source>
</evidence>
<sequence length="1288" mass="140309">TSEAMSLKLDDSPFHHCRLCTKAYSSEKSLNKHLRKKHHAHSLVGRASPGVNLADSASSDDHQRMVSAAKGDILTLTVPVTNVGSVSQASLDEVVIVCPECSGTIKSKKGVAKHYMCFHNGVYAAWKSGWFGRSIRLMDLTKEMIRSFHASEESSVSSAAGVAMKRTGPPIVEDTEEPLVTGMVLDGADEVDDDSTNLSGPSTNDQQLQTKAAPTPEPIRRIPSSNGLLAQRPGKRSKLKTQLATTAPFFMSKEGKLEFNTNENPLDINCPFCITHKTTIKGLAKHCVNHHLDEYTSWKNGKFGSVQLRYVKPNPDILSQTLNEYDQFTKQSDEITIDEMQEDADQRSMDKEEIELDESDPATPTPSTPPPSVKSASAEVICNGNKASGAAATAPAAAANPTHFDDDKQATPCPFCGELIFSKGMGKHCIYFHHEQYQEWKAGKFGIVPLRFVPSQISACGNPKEMSERALKRREARKKNGISITVPLMETASTSSISGGVTGAAAETAAPDSSSSKVTLRIKTNAFNNEVCRCGECGRVFDKPSSLSQHLRIHKYGPSMSKQGTQPQTADEPTEDFANDVEEGDEEDIVFVCHCCEAAFGSADELKRHLVERHQATDEPLPPADDESEDGESDRLVRFMCHLCHTVHSSRRSLLLHIRVHWAAVSQSDTAAAASAREPGELSPEASPSSSPSSVSMSASQDRPDRHFCSICQSCFPSARSLAQHNRVHKFGTGVLKSSNGLTNAACLDQDGNDSGDRGEDLSMEGRLQISDTGSWTLAASSRAGCPKCGKVFADRYFLCDHLGRCFAEALADGELEMGDLVSMAGVPMDGSTSHSAAKFDCTECGRSFSSTANLVKHSVVHSNDSVSCKLCHREFRMPCHLARHFCEAQKQQEQQQQLQSEVCPSTSVQVIPETGSSHRCDMCHRTFQYADNLTVHRRFCQQHGTSALPNSRGDLGQQDEEESDEAASGQMLLLDCEDEEHECSMCNETFTDRASLDRHTAVCSLNKVAQQQVRQRQMPPPAPPQQQPSVARSLMGLTGPTDSRPQQPLQRVTTQPERERVPCPNCGKTYCRKDVLEAHLRTSCRGTRSFAGADAPPAAKAPRLNPAQHQPLAFPCDICPSQFSSSLGLNHAADEAEAGEEEAAEIPGSLVLADAANGKDESSPLSPPQPAQSSSEQRFDNNSAIDAGDASDRDDYHQHFEIIDDIEFADAEAYLCSECGGSYPTFELLNRHLKEAHEIDSVTPEPPKVRQSSPVEESRPEYEFMVAPMATVPTGARKRKSAPFSIN</sequence>
<dbReference type="PANTHER" id="PTHR24408">
    <property type="entry name" value="ZINC FINGER PROTEIN"/>
    <property type="match status" value="1"/>
</dbReference>
<evidence type="ECO:0000256" key="5">
    <source>
        <dbReference type="PROSITE-ProRule" id="PRU00042"/>
    </source>
</evidence>
<evidence type="ECO:0000313" key="8">
    <source>
        <dbReference type="Proteomes" id="UP000095280"/>
    </source>
</evidence>
<feature type="domain" description="C2H2-type" evidence="7">
    <location>
        <begin position="532"/>
        <end position="554"/>
    </location>
</feature>
<dbReference type="Pfam" id="PF13912">
    <property type="entry name" value="zf-C2H2_6"/>
    <property type="match status" value="2"/>
</dbReference>
<feature type="region of interest" description="Disordered" evidence="6">
    <location>
        <begin position="1242"/>
        <end position="1263"/>
    </location>
</feature>
<feature type="domain" description="C2H2-type" evidence="7">
    <location>
        <begin position="15"/>
        <end position="38"/>
    </location>
</feature>
<keyword evidence="8" id="KW-1185">Reference proteome</keyword>
<dbReference type="GO" id="GO:0000981">
    <property type="term" value="F:DNA-binding transcription factor activity, RNA polymerase II-specific"/>
    <property type="evidence" value="ECO:0007669"/>
    <property type="project" value="TreeGrafter"/>
</dbReference>
<dbReference type="Gene3D" id="3.30.160.60">
    <property type="entry name" value="Classic Zinc Finger"/>
    <property type="match status" value="6"/>
</dbReference>
<dbReference type="GO" id="GO:0043565">
    <property type="term" value="F:sequence-specific DNA binding"/>
    <property type="evidence" value="ECO:0007669"/>
    <property type="project" value="TreeGrafter"/>
</dbReference>
<feature type="region of interest" description="Disordered" evidence="6">
    <location>
        <begin position="1158"/>
        <end position="1193"/>
    </location>
</feature>
<feature type="compositionally biased region" description="Polar residues" evidence="6">
    <location>
        <begin position="560"/>
        <end position="571"/>
    </location>
</feature>
<feature type="region of interest" description="Disordered" evidence="6">
    <location>
        <begin position="672"/>
        <end position="702"/>
    </location>
</feature>
<dbReference type="InterPro" id="IPR036236">
    <property type="entry name" value="Znf_C2H2_sf"/>
</dbReference>
<accession>A0A1I8GUI1</accession>
<organism evidence="8 9">
    <name type="scientific">Macrostomum lignano</name>
    <dbReference type="NCBI Taxonomy" id="282301"/>
    <lineage>
        <taxon>Eukaryota</taxon>
        <taxon>Metazoa</taxon>
        <taxon>Spiralia</taxon>
        <taxon>Lophotrochozoa</taxon>
        <taxon>Platyhelminthes</taxon>
        <taxon>Rhabditophora</taxon>
        <taxon>Macrostomorpha</taxon>
        <taxon>Macrostomida</taxon>
        <taxon>Macrostomidae</taxon>
        <taxon>Macrostomum</taxon>
    </lineage>
</organism>
<evidence type="ECO:0000256" key="2">
    <source>
        <dbReference type="ARBA" id="ARBA00022737"/>
    </source>
</evidence>
<keyword evidence="2" id="KW-0677">Repeat</keyword>
<evidence type="ECO:0000256" key="4">
    <source>
        <dbReference type="ARBA" id="ARBA00022833"/>
    </source>
</evidence>
<feature type="domain" description="C2H2-type" evidence="7">
    <location>
        <begin position="1215"/>
        <end position="1238"/>
    </location>
</feature>
<feature type="compositionally biased region" description="Low complexity" evidence="6">
    <location>
        <begin position="683"/>
        <end position="700"/>
    </location>
</feature>